<organism evidence="1 2">
    <name type="scientific">Klebsormidium nitens</name>
    <name type="common">Green alga</name>
    <name type="synonym">Ulothrix nitens</name>
    <dbReference type="NCBI Taxonomy" id="105231"/>
    <lineage>
        <taxon>Eukaryota</taxon>
        <taxon>Viridiplantae</taxon>
        <taxon>Streptophyta</taxon>
        <taxon>Klebsormidiophyceae</taxon>
        <taxon>Klebsormidiales</taxon>
        <taxon>Klebsormidiaceae</taxon>
        <taxon>Klebsormidium</taxon>
    </lineage>
</organism>
<protein>
    <submittedName>
        <fullName evidence="1">Uncharacterized protein</fullName>
    </submittedName>
</protein>
<keyword evidence="2" id="KW-1185">Reference proteome</keyword>
<evidence type="ECO:0000313" key="1">
    <source>
        <dbReference type="EMBL" id="GAQ91404.1"/>
    </source>
</evidence>
<dbReference type="AlphaFoldDB" id="A0A1Y1IKU0"/>
<name>A0A1Y1IKU0_KLENI</name>
<dbReference type="Proteomes" id="UP000054558">
    <property type="component" value="Unassembled WGS sequence"/>
</dbReference>
<proteinExistence type="predicted"/>
<gene>
    <name evidence="1" type="ORF">KFL_007780110</name>
</gene>
<evidence type="ECO:0000313" key="2">
    <source>
        <dbReference type="Proteomes" id="UP000054558"/>
    </source>
</evidence>
<dbReference type="EMBL" id="DF237727">
    <property type="protein sequence ID" value="GAQ91404.1"/>
    <property type="molecule type" value="Genomic_DNA"/>
</dbReference>
<accession>A0A1Y1IKU0</accession>
<sequence length="304" mass="33423">MEVFAYPFGKRGRQFVKLGSHEGKALIFMLNDPTQTFALLLEILLDVCPLQSRDGDVPTEVLEAEFAKLKESGDTVDQDLMKACTHLKKKTNIAAYPSSNSYSIRLPYSIQNCVSLRLISAMIPNTAETLYLDVAVDEAPKPSCQTAVYRDEAFSENETQGRSILARLPMDSPLGKVKNYRPAITEIGDNLCDPVSISRLSVILLDDAGALYDTRGADHSLVFEFKTLGKRLRLPTDPPPPAKYEPIPPAPRAVVSFEKTAKRPNEPVTAAKYTTYAFFGLTGLACAYGAWRLFGPEGPAEDVV</sequence>
<reference evidence="1 2" key="1">
    <citation type="journal article" date="2014" name="Nat. Commun.">
        <title>Klebsormidium flaccidum genome reveals primary factors for plant terrestrial adaptation.</title>
        <authorList>
            <person name="Hori K."/>
            <person name="Maruyama F."/>
            <person name="Fujisawa T."/>
            <person name="Togashi T."/>
            <person name="Yamamoto N."/>
            <person name="Seo M."/>
            <person name="Sato S."/>
            <person name="Yamada T."/>
            <person name="Mori H."/>
            <person name="Tajima N."/>
            <person name="Moriyama T."/>
            <person name="Ikeuchi M."/>
            <person name="Watanabe M."/>
            <person name="Wada H."/>
            <person name="Kobayashi K."/>
            <person name="Saito M."/>
            <person name="Masuda T."/>
            <person name="Sasaki-Sekimoto Y."/>
            <person name="Mashiguchi K."/>
            <person name="Awai K."/>
            <person name="Shimojima M."/>
            <person name="Masuda S."/>
            <person name="Iwai M."/>
            <person name="Nobusawa T."/>
            <person name="Narise T."/>
            <person name="Kondo S."/>
            <person name="Saito H."/>
            <person name="Sato R."/>
            <person name="Murakawa M."/>
            <person name="Ihara Y."/>
            <person name="Oshima-Yamada Y."/>
            <person name="Ohtaka K."/>
            <person name="Satoh M."/>
            <person name="Sonobe K."/>
            <person name="Ishii M."/>
            <person name="Ohtani R."/>
            <person name="Kanamori-Sato M."/>
            <person name="Honoki R."/>
            <person name="Miyazaki D."/>
            <person name="Mochizuki H."/>
            <person name="Umetsu J."/>
            <person name="Higashi K."/>
            <person name="Shibata D."/>
            <person name="Kamiya Y."/>
            <person name="Sato N."/>
            <person name="Nakamura Y."/>
            <person name="Tabata S."/>
            <person name="Ida S."/>
            <person name="Kurokawa K."/>
            <person name="Ohta H."/>
        </authorList>
    </citation>
    <scope>NUCLEOTIDE SEQUENCE [LARGE SCALE GENOMIC DNA]</scope>
    <source>
        <strain evidence="1 2">NIES-2285</strain>
    </source>
</reference>